<evidence type="ECO:0000256" key="13">
    <source>
        <dbReference type="PIRSR" id="PIRSR602401-1"/>
    </source>
</evidence>
<evidence type="ECO:0000256" key="10">
    <source>
        <dbReference type="ARBA" id="ARBA00023004"/>
    </source>
</evidence>
<keyword evidence="10 13" id="KW-0408">Iron</keyword>
<dbReference type="GO" id="GO:0004497">
    <property type="term" value="F:monooxygenase activity"/>
    <property type="evidence" value="ECO:0007669"/>
    <property type="project" value="UniProtKB-KW"/>
</dbReference>
<comment type="similarity">
    <text evidence="4 14">Belongs to the cytochrome P450 family.</text>
</comment>
<evidence type="ECO:0000256" key="7">
    <source>
        <dbReference type="ARBA" id="ARBA00022824"/>
    </source>
</evidence>
<sequence>MRRTGDPILDNMMVLAPVEIWRRVRPAASPAFSTGKLRKMNALIQDCARITCKHLKAAAEEERDVDMKQFYGHYSLDMIARCAFGTKLDSHTDATNEFVTQARSAFSSKISLRMIIAVLFPGLMKYFRLVRRGSVFEYFKKVCQRIIADRRQNGQRQEDFLQLMMDAQDGSLASTAENSAGPESKLFGIDGEGKSESTQSTKRLAEVEAMAQCVLFFIAGQETTSSTIAFAAYLLALHPDVQEKLRAEVDEFVAVHGPEPSLDAISKLKYLHCVTAETLRLYPPATRLDRSAYDDYVLGDTGIKVPKDCAVVIPVYAIHRDPEFFPEPQNFNPDRFSDENVDAIRPYTYLPFGAGPRNCIGMRLALQAVKLCLLHSVHSVQFIPNTHTPLSSGSLRRSGQLANQEFLLTRSRAAAAQRRLPGLRNF</sequence>
<dbReference type="OrthoDB" id="6428965at2759"/>
<dbReference type="VEuPathDB" id="VectorBase:HLOH_040826"/>
<dbReference type="SUPFAM" id="SSF48264">
    <property type="entry name" value="Cytochrome P450"/>
    <property type="match status" value="1"/>
</dbReference>
<comment type="subcellular location">
    <subcellularLocation>
        <location evidence="3">Endoplasmic reticulum membrane</location>
        <topology evidence="3">Peripheral membrane protein</topology>
    </subcellularLocation>
    <subcellularLocation>
        <location evidence="2">Microsome membrane</location>
        <topology evidence="2">Peripheral membrane protein</topology>
    </subcellularLocation>
</comment>
<dbReference type="PRINTS" id="PR00385">
    <property type="entry name" value="P450"/>
</dbReference>
<keyword evidence="9 14" id="KW-0560">Oxidoreductase</keyword>
<evidence type="ECO:0000256" key="15">
    <source>
        <dbReference type="SAM" id="MobiDB-lite"/>
    </source>
</evidence>
<name>A0A9J6FYG7_HAELO</name>
<dbReference type="PANTHER" id="PTHR24292">
    <property type="entry name" value="CYTOCHROME P450"/>
    <property type="match status" value="1"/>
</dbReference>
<dbReference type="AlphaFoldDB" id="A0A9J6FYG7"/>
<dbReference type="Gene3D" id="1.10.630.10">
    <property type="entry name" value="Cytochrome P450"/>
    <property type="match status" value="1"/>
</dbReference>
<keyword evidence="8" id="KW-0492">Microsome</keyword>
<dbReference type="FunFam" id="1.10.630.10:FF:000182">
    <property type="entry name" value="Cytochrome P450 3A4"/>
    <property type="match status" value="1"/>
</dbReference>
<evidence type="ECO:0000256" key="5">
    <source>
        <dbReference type="ARBA" id="ARBA00022617"/>
    </source>
</evidence>
<dbReference type="GO" id="GO:0020037">
    <property type="term" value="F:heme binding"/>
    <property type="evidence" value="ECO:0007669"/>
    <property type="project" value="InterPro"/>
</dbReference>
<evidence type="ECO:0000256" key="2">
    <source>
        <dbReference type="ARBA" id="ARBA00004174"/>
    </source>
</evidence>
<organism evidence="16 17">
    <name type="scientific">Haemaphysalis longicornis</name>
    <name type="common">Bush tick</name>
    <dbReference type="NCBI Taxonomy" id="44386"/>
    <lineage>
        <taxon>Eukaryota</taxon>
        <taxon>Metazoa</taxon>
        <taxon>Ecdysozoa</taxon>
        <taxon>Arthropoda</taxon>
        <taxon>Chelicerata</taxon>
        <taxon>Arachnida</taxon>
        <taxon>Acari</taxon>
        <taxon>Parasitiformes</taxon>
        <taxon>Ixodida</taxon>
        <taxon>Ixodoidea</taxon>
        <taxon>Ixodidae</taxon>
        <taxon>Haemaphysalinae</taxon>
        <taxon>Haemaphysalis</taxon>
    </lineage>
</organism>
<accession>A0A9J6FYG7</accession>
<dbReference type="InterPro" id="IPR001128">
    <property type="entry name" value="Cyt_P450"/>
</dbReference>
<protein>
    <recommendedName>
        <fullName evidence="18">Cytochrome</fullName>
    </recommendedName>
</protein>
<gene>
    <name evidence="16" type="ORF">HPB48_013469</name>
</gene>
<evidence type="ECO:0000256" key="4">
    <source>
        <dbReference type="ARBA" id="ARBA00010617"/>
    </source>
</evidence>
<dbReference type="GO" id="GO:0016705">
    <property type="term" value="F:oxidoreductase activity, acting on paired donors, with incorporation or reduction of molecular oxygen"/>
    <property type="evidence" value="ECO:0007669"/>
    <property type="project" value="InterPro"/>
</dbReference>
<evidence type="ECO:0000256" key="3">
    <source>
        <dbReference type="ARBA" id="ARBA00004406"/>
    </source>
</evidence>
<dbReference type="PROSITE" id="PS00086">
    <property type="entry name" value="CYTOCHROME_P450"/>
    <property type="match status" value="1"/>
</dbReference>
<keyword evidence="5 13" id="KW-0349">Heme</keyword>
<dbReference type="CDD" id="cd11055">
    <property type="entry name" value="CYP3A-like"/>
    <property type="match status" value="1"/>
</dbReference>
<dbReference type="PRINTS" id="PR00463">
    <property type="entry name" value="EP450I"/>
</dbReference>
<feature type="region of interest" description="Disordered" evidence="15">
    <location>
        <begin position="172"/>
        <end position="200"/>
    </location>
</feature>
<evidence type="ECO:0000256" key="6">
    <source>
        <dbReference type="ARBA" id="ARBA00022723"/>
    </source>
</evidence>
<dbReference type="OMA" id="EESKDWH"/>
<keyword evidence="12" id="KW-0472">Membrane</keyword>
<evidence type="ECO:0000313" key="17">
    <source>
        <dbReference type="Proteomes" id="UP000821853"/>
    </source>
</evidence>
<evidence type="ECO:0000256" key="1">
    <source>
        <dbReference type="ARBA" id="ARBA00001971"/>
    </source>
</evidence>
<dbReference type="InterPro" id="IPR036396">
    <property type="entry name" value="Cyt_P450_sf"/>
</dbReference>
<dbReference type="InterPro" id="IPR017972">
    <property type="entry name" value="Cyt_P450_CS"/>
</dbReference>
<comment type="cofactor">
    <cofactor evidence="1 13">
        <name>heme</name>
        <dbReference type="ChEBI" id="CHEBI:30413"/>
    </cofactor>
</comment>
<dbReference type="EMBL" id="JABSTR010000004">
    <property type="protein sequence ID" value="KAH9368266.1"/>
    <property type="molecule type" value="Genomic_DNA"/>
</dbReference>
<comment type="caution">
    <text evidence="16">The sequence shown here is derived from an EMBL/GenBank/DDBJ whole genome shotgun (WGS) entry which is preliminary data.</text>
</comment>
<dbReference type="InterPro" id="IPR050476">
    <property type="entry name" value="Insect_CytP450_Detox"/>
</dbReference>
<evidence type="ECO:0000313" key="16">
    <source>
        <dbReference type="EMBL" id="KAH9368266.1"/>
    </source>
</evidence>
<evidence type="ECO:0000256" key="14">
    <source>
        <dbReference type="RuleBase" id="RU000461"/>
    </source>
</evidence>
<dbReference type="Proteomes" id="UP000821853">
    <property type="component" value="Chromosome 2"/>
</dbReference>
<keyword evidence="17" id="KW-1185">Reference proteome</keyword>
<evidence type="ECO:0008006" key="18">
    <source>
        <dbReference type="Google" id="ProtNLM"/>
    </source>
</evidence>
<evidence type="ECO:0000256" key="11">
    <source>
        <dbReference type="ARBA" id="ARBA00023033"/>
    </source>
</evidence>
<dbReference type="InterPro" id="IPR002401">
    <property type="entry name" value="Cyt_P450_E_grp-I"/>
</dbReference>
<feature type="binding site" description="axial binding residue" evidence="13">
    <location>
        <position position="359"/>
    </location>
    <ligand>
        <name>heme</name>
        <dbReference type="ChEBI" id="CHEBI:30413"/>
    </ligand>
    <ligandPart>
        <name>Fe</name>
        <dbReference type="ChEBI" id="CHEBI:18248"/>
    </ligandPart>
</feature>
<evidence type="ECO:0000256" key="9">
    <source>
        <dbReference type="ARBA" id="ARBA00023002"/>
    </source>
</evidence>
<dbReference type="PANTHER" id="PTHR24292:SF54">
    <property type="entry name" value="CYP9F3-RELATED"/>
    <property type="match status" value="1"/>
</dbReference>
<dbReference type="GO" id="GO:0005789">
    <property type="term" value="C:endoplasmic reticulum membrane"/>
    <property type="evidence" value="ECO:0007669"/>
    <property type="project" value="UniProtKB-SubCell"/>
</dbReference>
<keyword evidence="6 13" id="KW-0479">Metal-binding</keyword>
<proteinExistence type="inferred from homology"/>
<evidence type="ECO:0000256" key="8">
    <source>
        <dbReference type="ARBA" id="ARBA00022848"/>
    </source>
</evidence>
<dbReference type="GO" id="GO:0005506">
    <property type="term" value="F:iron ion binding"/>
    <property type="evidence" value="ECO:0007669"/>
    <property type="project" value="InterPro"/>
</dbReference>
<keyword evidence="11 14" id="KW-0503">Monooxygenase</keyword>
<evidence type="ECO:0000256" key="12">
    <source>
        <dbReference type="ARBA" id="ARBA00023136"/>
    </source>
</evidence>
<reference evidence="16 17" key="1">
    <citation type="journal article" date="2020" name="Cell">
        <title>Large-Scale Comparative Analyses of Tick Genomes Elucidate Their Genetic Diversity and Vector Capacities.</title>
        <authorList>
            <consortium name="Tick Genome and Microbiome Consortium (TIGMIC)"/>
            <person name="Jia N."/>
            <person name="Wang J."/>
            <person name="Shi W."/>
            <person name="Du L."/>
            <person name="Sun Y."/>
            <person name="Zhan W."/>
            <person name="Jiang J.F."/>
            <person name="Wang Q."/>
            <person name="Zhang B."/>
            <person name="Ji P."/>
            <person name="Bell-Sakyi L."/>
            <person name="Cui X.M."/>
            <person name="Yuan T.T."/>
            <person name="Jiang B.G."/>
            <person name="Yang W.F."/>
            <person name="Lam T.T."/>
            <person name="Chang Q.C."/>
            <person name="Ding S.J."/>
            <person name="Wang X.J."/>
            <person name="Zhu J.G."/>
            <person name="Ruan X.D."/>
            <person name="Zhao L."/>
            <person name="Wei J.T."/>
            <person name="Ye R.Z."/>
            <person name="Que T.C."/>
            <person name="Du C.H."/>
            <person name="Zhou Y.H."/>
            <person name="Cheng J.X."/>
            <person name="Dai P.F."/>
            <person name="Guo W.B."/>
            <person name="Han X.H."/>
            <person name="Huang E.J."/>
            <person name="Li L.F."/>
            <person name="Wei W."/>
            <person name="Gao Y.C."/>
            <person name="Liu J.Z."/>
            <person name="Shao H.Z."/>
            <person name="Wang X."/>
            <person name="Wang C.C."/>
            <person name="Yang T.C."/>
            <person name="Huo Q.B."/>
            <person name="Li W."/>
            <person name="Chen H.Y."/>
            <person name="Chen S.E."/>
            <person name="Zhou L.G."/>
            <person name="Ni X.B."/>
            <person name="Tian J.H."/>
            <person name="Sheng Y."/>
            <person name="Liu T."/>
            <person name="Pan Y.S."/>
            <person name="Xia L.Y."/>
            <person name="Li J."/>
            <person name="Zhao F."/>
            <person name="Cao W.C."/>
        </authorList>
    </citation>
    <scope>NUCLEOTIDE SEQUENCE [LARGE SCALE GENOMIC DNA]</scope>
    <source>
        <strain evidence="16">HaeL-2018</strain>
    </source>
</reference>
<keyword evidence="7" id="KW-0256">Endoplasmic reticulum</keyword>
<dbReference type="Pfam" id="PF00067">
    <property type="entry name" value="p450"/>
    <property type="match status" value="1"/>
</dbReference>